<dbReference type="PROSITE" id="PS51077">
    <property type="entry name" value="HTH_ICLR"/>
    <property type="match status" value="1"/>
</dbReference>
<feature type="domain" description="IclR-ED" evidence="6">
    <location>
        <begin position="88"/>
        <end position="271"/>
    </location>
</feature>
<dbReference type="SUPFAM" id="SSF46785">
    <property type="entry name" value="Winged helix' DNA-binding domain"/>
    <property type="match status" value="1"/>
</dbReference>
<dbReference type="Gene3D" id="1.10.10.10">
    <property type="entry name" value="Winged helix-like DNA-binding domain superfamily/Winged helix DNA-binding domain"/>
    <property type="match status" value="1"/>
</dbReference>
<dbReference type="InterPro" id="IPR014757">
    <property type="entry name" value="Tscrpt_reg_IclR_C"/>
</dbReference>
<keyword evidence="2" id="KW-0238">DNA-binding</keyword>
<protein>
    <submittedName>
        <fullName evidence="7">Helix-turn-helix domain-containing protein</fullName>
    </submittedName>
</protein>
<keyword evidence="1" id="KW-0805">Transcription regulation</keyword>
<proteinExistence type="predicted"/>
<dbReference type="InterPro" id="IPR054844">
    <property type="entry name" value="TransRegBhcR"/>
</dbReference>
<evidence type="ECO:0000256" key="4">
    <source>
        <dbReference type="SAM" id="MobiDB-lite"/>
    </source>
</evidence>
<feature type="region of interest" description="Disordered" evidence="4">
    <location>
        <begin position="1"/>
        <end position="24"/>
    </location>
</feature>
<feature type="domain" description="HTH iclR-type" evidence="5">
    <location>
        <begin position="26"/>
        <end position="87"/>
    </location>
</feature>
<dbReference type="EMBL" id="WPHG01000003">
    <property type="protein sequence ID" value="MVA98450.1"/>
    <property type="molecule type" value="Genomic_DNA"/>
</dbReference>
<dbReference type="InterPro" id="IPR029016">
    <property type="entry name" value="GAF-like_dom_sf"/>
</dbReference>
<dbReference type="PANTHER" id="PTHR30136">
    <property type="entry name" value="HELIX-TURN-HELIX TRANSCRIPTIONAL REGULATOR, ICLR FAMILY"/>
    <property type="match status" value="1"/>
</dbReference>
<evidence type="ECO:0000256" key="1">
    <source>
        <dbReference type="ARBA" id="ARBA00023015"/>
    </source>
</evidence>
<reference evidence="7 8" key="1">
    <citation type="submission" date="2019-12" db="EMBL/GenBank/DDBJ databases">
        <title>Nitratireductor arenosus sp. nov., Isolated from sea sand, Jeju island, South Korea.</title>
        <authorList>
            <person name="Kim W."/>
        </authorList>
    </citation>
    <scope>NUCLEOTIDE SEQUENCE [LARGE SCALE GENOMIC DNA]</scope>
    <source>
        <strain evidence="7 8">CAU 1489</strain>
    </source>
</reference>
<accession>A0A844QKH1</accession>
<dbReference type="RefSeq" id="WP_156713385.1">
    <property type="nucleotide sequence ID" value="NZ_WPHG01000003.1"/>
</dbReference>
<dbReference type="GO" id="GO:0003677">
    <property type="term" value="F:DNA binding"/>
    <property type="evidence" value="ECO:0007669"/>
    <property type="project" value="UniProtKB-KW"/>
</dbReference>
<dbReference type="InterPro" id="IPR050707">
    <property type="entry name" value="HTH_MetabolicPath_Reg"/>
</dbReference>
<gene>
    <name evidence="7" type="ORF">GN330_14465</name>
</gene>
<dbReference type="Gene3D" id="3.30.450.40">
    <property type="match status" value="1"/>
</dbReference>
<dbReference type="PROSITE" id="PS51078">
    <property type="entry name" value="ICLR_ED"/>
    <property type="match status" value="1"/>
</dbReference>
<dbReference type="InterPro" id="IPR005471">
    <property type="entry name" value="Tscrpt_reg_IclR_N"/>
</dbReference>
<dbReference type="Proteomes" id="UP000463224">
    <property type="component" value="Unassembled WGS sequence"/>
</dbReference>
<evidence type="ECO:0000313" key="7">
    <source>
        <dbReference type="EMBL" id="MVA98450.1"/>
    </source>
</evidence>
<dbReference type="SMART" id="SM00346">
    <property type="entry name" value="HTH_ICLR"/>
    <property type="match status" value="1"/>
</dbReference>
<keyword evidence="3" id="KW-0804">Transcription</keyword>
<dbReference type="NCBIfam" id="NF045644">
    <property type="entry name" value="TransRegBhcR"/>
    <property type="match status" value="1"/>
</dbReference>
<dbReference type="GO" id="GO:0003700">
    <property type="term" value="F:DNA-binding transcription factor activity"/>
    <property type="evidence" value="ECO:0007669"/>
    <property type="project" value="TreeGrafter"/>
</dbReference>
<dbReference type="GO" id="GO:0045892">
    <property type="term" value="P:negative regulation of DNA-templated transcription"/>
    <property type="evidence" value="ECO:0007669"/>
    <property type="project" value="TreeGrafter"/>
</dbReference>
<evidence type="ECO:0000256" key="3">
    <source>
        <dbReference type="ARBA" id="ARBA00023163"/>
    </source>
</evidence>
<evidence type="ECO:0000259" key="6">
    <source>
        <dbReference type="PROSITE" id="PS51078"/>
    </source>
</evidence>
<evidence type="ECO:0000313" key="8">
    <source>
        <dbReference type="Proteomes" id="UP000463224"/>
    </source>
</evidence>
<comment type="caution">
    <text evidence="7">The sequence shown here is derived from an EMBL/GenBank/DDBJ whole genome shotgun (WGS) entry which is preliminary data.</text>
</comment>
<dbReference type="InterPro" id="IPR036390">
    <property type="entry name" value="WH_DNA-bd_sf"/>
</dbReference>
<organism evidence="7 8">
    <name type="scientific">Nitratireductor arenosus</name>
    <dbReference type="NCBI Taxonomy" id="2682096"/>
    <lineage>
        <taxon>Bacteria</taxon>
        <taxon>Pseudomonadati</taxon>
        <taxon>Pseudomonadota</taxon>
        <taxon>Alphaproteobacteria</taxon>
        <taxon>Hyphomicrobiales</taxon>
        <taxon>Phyllobacteriaceae</taxon>
        <taxon>Nitratireductor</taxon>
    </lineage>
</organism>
<dbReference type="Pfam" id="PF09339">
    <property type="entry name" value="HTH_IclR"/>
    <property type="match status" value="1"/>
</dbReference>
<evidence type="ECO:0000256" key="2">
    <source>
        <dbReference type="ARBA" id="ARBA00023125"/>
    </source>
</evidence>
<sequence>MENDNRVKRSRGRPRAFNRAQQGGSVQSLDRAVAILKRVADADGLSLSEIASAMGQAPSTVYRVLITLQKHGIVEFEQDTQLWFVGLEAFRIGSTFLGRTSMVEQSRPVMQELMAATGETANLAIIDGGEVIFVSQVETHEPIRAFFRPGTRGPVHASGIGKALLAFLPRARVERIIRDNGLTAFTDKTIAEPARLGHEIAAIRARGWAVDDEERTAGMRCIAAPVFNAYGEAVAGISISGPSVRVAPDKDAWHGALVRDAAARITDAVGGRPPRPADD</sequence>
<keyword evidence="8" id="KW-1185">Reference proteome</keyword>
<dbReference type="Pfam" id="PF01614">
    <property type="entry name" value="IclR_C"/>
    <property type="match status" value="1"/>
</dbReference>
<evidence type="ECO:0000259" key="5">
    <source>
        <dbReference type="PROSITE" id="PS51077"/>
    </source>
</evidence>
<dbReference type="InterPro" id="IPR036388">
    <property type="entry name" value="WH-like_DNA-bd_sf"/>
</dbReference>
<name>A0A844QKH1_9HYPH</name>
<dbReference type="SUPFAM" id="SSF55781">
    <property type="entry name" value="GAF domain-like"/>
    <property type="match status" value="1"/>
</dbReference>
<dbReference type="AlphaFoldDB" id="A0A844QKH1"/>
<dbReference type="PANTHER" id="PTHR30136:SF24">
    <property type="entry name" value="HTH-TYPE TRANSCRIPTIONAL REPRESSOR ALLR"/>
    <property type="match status" value="1"/>
</dbReference>